<dbReference type="RefSeq" id="WP_257771327.1">
    <property type="nucleotide sequence ID" value="NZ_CP102480.1"/>
</dbReference>
<protein>
    <submittedName>
        <fullName evidence="3">HlyD family efflux transporter periplasmic adaptor subunit</fullName>
    </submittedName>
</protein>
<keyword evidence="1" id="KW-0175">Coiled coil</keyword>
<dbReference type="Gene3D" id="1.10.287.470">
    <property type="entry name" value="Helix hairpin bin"/>
    <property type="match status" value="1"/>
</dbReference>
<evidence type="ECO:0000313" key="4">
    <source>
        <dbReference type="Proteomes" id="UP001060336"/>
    </source>
</evidence>
<sequence length="328" mass="35724">MLGYRTFFIAILLAALAGGGYWYTHQENGLPDGFARGNGRLETERVDIASKFSGRISELLVTEGEMVAAGQVVARLDATEITAQLREAEAAVVQAQEALNEALALQSQRESELVLADQEMHRAETLGEKGFASGETLDRRRSERATAAAALASAKAGIARARAAIEARKATVERIKADLTEFEIAAPIAGRVQYRLAEPGEIVSAGGKIVTMLDLKRVYMTIYLPTRDAGRIAYGAEARLIFDAAPQYVIPARVTFVAAEAQFTPRYVETESERDKLMFRVKVSIPAEILDGYERIVKGGLPGIAVVRTVEDLPWPDEYAVNLPPRDA</sequence>
<dbReference type="Gene3D" id="2.40.50.100">
    <property type="match status" value="1"/>
</dbReference>
<dbReference type="InterPro" id="IPR058625">
    <property type="entry name" value="MdtA-like_BSH"/>
</dbReference>
<dbReference type="KEGG" id="naci:NUH88_08285"/>
<dbReference type="SUPFAM" id="SSF111369">
    <property type="entry name" value="HlyD-like secretion proteins"/>
    <property type="match status" value="1"/>
</dbReference>
<proteinExistence type="predicted"/>
<organism evidence="3 4">
    <name type="scientific">Nisaea acidiphila</name>
    <dbReference type="NCBI Taxonomy" id="1862145"/>
    <lineage>
        <taxon>Bacteria</taxon>
        <taxon>Pseudomonadati</taxon>
        <taxon>Pseudomonadota</taxon>
        <taxon>Alphaproteobacteria</taxon>
        <taxon>Rhodospirillales</taxon>
        <taxon>Thalassobaculaceae</taxon>
        <taxon>Nisaea</taxon>
    </lineage>
</organism>
<feature type="domain" description="Multidrug resistance protein MdtA-like barrel-sandwich hybrid" evidence="2">
    <location>
        <begin position="45"/>
        <end position="208"/>
    </location>
</feature>
<reference evidence="3" key="1">
    <citation type="submission" date="2022-08" db="EMBL/GenBank/DDBJ databases">
        <title>Nisaea acidiphila sp. nov., isolated from a marine algal debris and emended description of the genus Nisaea Urios et al. 2008.</title>
        <authorList>
            <person name="Kwon K."/>
        </authorList>
    </citation>
    <scope>NUCLEOTIDE SEQUENCE</scope>
    <source>
        <strain evidence="3">MEBiC11861</strain>
    </source>
</reference>
<evidence type="ECO:0000259" key="2">
    <source>
        <dbReference type="Pfam" id="PF25917"/>
    </source>
</evidence>
<dbReference type="Gene3D" id="2.40.30.170">
    <property type="match status" value="1"/>
</dbReference>
<evidence type="ECO:0000313" key="3">
    <source>
        <dbReference type="EMBL" id="UUX51687.1"/>
    </source>
</evidence>
<dbReference type="GO" id="GO:0005886">
    <property type="term" value="C:plasma membrane"/>
    <property type="evidence" value="ECO:0007669"/>
    <property type="project" value="TreeGrafter"/>
</dbReference>
<dbReference type="EMBL" id="CP102480">
    <property type="protein sequence ID" value="UUX51687.1"/>
    <property type="molecule type" value="Genomic_DNA"/>
</dbReference>
<keyword evidence="4" id="KW-1185">Reference proteome</keyword>
<dbReference type="PANTHER" id="PTHR30438">
    <property type="entry name" value="36 KDA ANTIGEN-RELATED"/>
    <property type="match status" value="1"/>
</dbReference>
<dbReference type="Proteomes" id="UP001060336">
    <property type="component" value="Chromosome"/>
</dbReference>
<feature type="coiled-coil region" evidence="1">
    <location>
        <begin position="78"/>
        <end position="105"/>
    </location>
</feature>
<name>A0A9J7AWF2_9PROT</name>
<evidence type="ECO:0000256" key="1">
    <source>
        <dbReference type="SAM" id="Coils"/>
    </source>
</evidence>
<dbReference type="Pfam" id="PF25917">
    <property type="entry name" value="BSH_RND"/>
    <property type="match status" value="1"/>
</dbReference>
<dbReference type="PANTHER" id="PTHR30438:SF2">
    <property type="entry name" value="MEMBRANE PROTEIN"/>
    <property type="match status" value="1"/>
</dbReference>
<gene>
    <name evidence="3" type="ORF">NUH88_08285</name>
</gene>
<dbReference type="AlphaFoldDB" id="A0A9J7AWF2"/>
<accession>A0A9J7AWF2</accession>